<feature type="transmembrane region" description="Helical" evidence="1">
    <location>
        <begin position="144"/>
        <end position="165"/>
    </location>
</feature>
<keyword evidence="1" id="KW-0472">Membrane</keyword>
<evidence type="ECO:0000313" key="2">
    <source>
        <dbReference type="EMBL" id="SDW79075.1"/>
    </source>
</evidence>
<sequence length="274" mass="30837">MANEKKKTDLNRKKYRNFFWKSWAMQASWNYERQMNMGFMYGMAPIIDEIYKDPKDIEFRKEAYKRHMAFFNCTPQTTAFVMGLSAAMEEKYANDRENFKPESINAIKTSLMGPLSGIGDSFFQGTVRVIAFGIGINLAKQGNILGPILAMVLSFIPSFLVTYYGGKLGYTAGSKYLVKIQKEGLMEKVMYISTMVGLIVVGSMVGSMIDITTPIAYGDMFVLQEILDNIMPGMLPLLLTGLMYWLLKKNVKTGWLLFISIFGGILLSVLGLLA</sequence>
<accession>A0A1H2WEW2</accession>
<reference evidence="2 3" key="1">
    <citation type="submission" date="2016-10" db="EMBL/GenBank/DDBJ databases">
        <authorList>
            <person name="de Groot N.N."/>
        </authorList>
    </citation>
    <scope>NUCLEOTIDE SEQUENCE [LARGE SCALE GENOMIC DNA]</scope>
    <source>
        <strain evidence="2 3">DSM 23310</strain>
    </source>
</reference>
<dbReference type="PANTHER" id="PTHR32502:SF23">
    <property type="entry name" value="TRANSPORT PROTEIN, PTS SYSTEM"/>
    <property type="match status" value="1"/>
</dbReference>
<dbReference type="OrthoDB" id="9795582at2"/>
<organism evidence="2 3">
    <name type="scientific">Tepidimicrobium xylanilyticum</name>
    <dbReference type="NCBI Taxonomy" id="1123352"/>
    <lineage>
        <taxon>Bacteria</taxon>
        <taxon>Bacillati</taxon>
        <taxon>Bacillota</taxon>
        <taxon>Tissierellia</taxon>
        <taxon>Tissierellales</taxon>
        <taxon>Tepidimicrobiaceae</taxon>
        <taxon>Tepidimicrobium</taxon>
    </lineage>
</organism>
<dbReference type="PANTHER" id="PTHR32502">
    <property type="entry name" value="N-ACETYLGALACTOSAMINE PERMEASE II COMPONENT-RELATED"/>
    <property type="match status" value="1"/>
</dbReference>
<dbReference type="InterPro" id="IPR050303">
    <property type="entry name" value="GatZ_KbaZ_carbometab"/>
</dbReference>
<dbReference type="RefSeq" id="WP_093751859.1">
    <property type="nucleotide sequence ID" value="NZ_FNNG01000004.1"/>
</dbReference>
<name>A0A1H2WEW2_9FIRM</name>
<dbReference type="GO" id="GO:0009401">
    <property type="term" value="P:phosphoenolpyruvate-dependent sugar phosphotransferase system"/>
    <property type="evidence" value="ECO:0007669"/>
    <property type="project" value="InterPro"/>
</dbReference>
<feature type="transmembrane region" description="Helical" evidence="1">
    <location>
        <begin position="229"/>
        <end position="247"/>
    </location>
</feature>
<proteinExistence type="predicted"/>
<dbReference type="EMBL" id="FNNG01000004">
    <property type="protein sequence ID" value="SDW79075.1"/>
    <property type="molecule type" value="Genomic_DNA"/>
</dbReference>
<dbReference type="Proteomes" id="UP000198828">
    <property type="component" value="Unassembled WGS sequence"/>
</dbReference>
<keyword evidence="3" id="KW-1185">Reference proteome</keyword>
<evidence type="ECO:0000256" key="1">
    <source>
        <dbReference type="SAM" id="Phobius"/>
    </source>
</evidence>
<dbReference type="GO" id="GO:0005886">
    <property type="term" value="C:plasma membrane"/>
    <property type="evidence" value="ECO:0007669"/>
    <property type="project" value="TreeGrafter"/>
</dbReference>
<gene>
    <name evidence="2" type="ORF">SAMN05660923_01235</name>
</gene>
<feature type="transmembrane region" description="Helical" evidence="1">
    <location>
        <begin position="189"/>
        <end position="209"/>
    </location>
</feature>
<dbReference type="AlphaFoldDB" id="A0A1H2WEW2"/>
<evidence type="ECO:0000313" key="3">
    <source>
        <dbReference type="Proteomes" id="UP000198828"/>
    </source>
</evidence>
<dbReference type="PROSITE" id="PS51108">
    <property type="entry name" value="PTS_EIID"/>
    <property type="match status" value="1"/>
</dbReference>
<dbReference type="Pfam" id="PF03613">
    <property type="entry name" value="EIID-AGA"/>
    <property type="match status" value="1"/>
</dbReference>
<protein>
    <submittedName>
        <fullName evidence="2">PTS system IID component, Man family (TC 4.A.6)</fullName>
    </submittedName>
</protein>
<keyword evidence="1" id="KW-0812">Transmembrane</keyword>
<feature type="transmembrane region" description="Helical" evidence="1">
    <location>
        <begin position="254"/>
        <end position="273"/>
    </location>
</feature>
<dbReference type="InterPro" id="IPR004704">
    <property type="entry name" value="PTS_IID_man"/>
</dbReference>
<keyword evidence="1" id="KW-1133">Transmembrane helix</keyword>